<dbReference type="InterPro" id="IPR001670">
    <property type="entry name" value="ADH_Fe/GldA"/>
</dbReference>
<evidence type="ECO:0000256" key="1">
    <source>
        <dbReference type="ARBA" id="ARBA00007358"/>
    </source>
</evidence>
<organism evidence="5 6">
    <name type="scientific">Sphingobacterium siyangense</name>
    <dbReference type="NCBI Taxonomy" id="459529"/>
    <lineage>
        <taxon>Bacteria</taxon>
        <taxon>Pseudomonadati</taxon>
        <taxon>Bacteroidota</taxon>
        <taxon>Sphingobacteriia</taxon>
        <taxon>Sphingobacteriales</taxon>
        <taxon>Sphingobacteriaceae</taxon>
        <taxon>Sphingobacterium</taxon>
    </lineage>
</organism>
<evidence type="ECO:0000313" key="5">
    <source>
        <dbReference type="EMBL" id="TWI22928.1"/>
    </source>
</evidence>
<dbReference type="CDD" id="cd08179">
    <property type="entry name" value="NADPH_BDH"/>
    <property type="match status" value="1"/>
</dbReference>
<name>A0A562MSZ4_9SPHI</name>
<dbReference type="FunFam" id="1.20.1090.10:FF:000001">
    <property type="entry name" value="Aldehyde-alcohol dehydrogenase"/>
    <property type="match status" value="1"/>
</dbReference>
<reference evidence="5 6" key="1">
    <citation type="journal article" date="2015" name="Stand. Genomic Sci.">
        <title>Genomic Encyclopedia of Bacterial and Archaeal Type Strains, Phase III: the genomes of soil and plant-associated and newly described type strains.</title>
        <authorList>
            <person name="Whitman W.B."/>
            <person name="Woyke T."/>
            <person name="Klenk H.P."/>
            <person name="Zhou Y."/>
            <person name="Lilburn T.G."/>
            <person name="Beck B.J."/>
            <person name="De Vos P."/>
            <person name="Vandamme P."/>
            <person name="Eisen J.A."/>
            <person name="Garrity G."/>
            <person name="Hugenholtz P."/>
            <person name="Kyrpides N.C."/>
        </authorList>
    </citation>
    <scope>NUCLEOTIDE SEQUENCE [LARGE SCALE GENOMIC DNA]</scope>
    <source>
        <strain evidence="5 6">CGMCC 1.6855</strain>
    </source>
</reference>
<dbReference type="PANTHER" id="PTHR11496">
    <property type="entry name" value="ALCOHOL DEHYDROGENASE"/>
    <property type="match status" value="1"/>
</dbReference>
<evidence type="ECO:0000259" key="4">
    <source>
        <dbReference type="Pfam" id="PF25137"/>
    </source>
</evidence>
<evidence type="ECO:0000256" key="2">
    <source>
        <dbReference type="ARBA" id="ARBA00023002"/>
    </source>
</evidence>
<protein>
    <submittedName>
        <fullName evidence="5">Uncharacterized protein</fullName>
    </submittedName>
</protein>
<dbReference type="InterPro" id="IPR034802">
    <property type="entry name" value="NADPH_BDH"/>
</dbReference>
<feature type="domain" description="Fe-containing alcohol dehydrogenase-like C-terminal" evidence="4">
    <location>
        <begin position="202"/>
        <end position="389"/>
    </location>
</feature>
<gene>
    <name evidence="5" type="ORF">IQ31_01129</name>
</gene>
<dbReference type="Pfam" id="PF00465">
    <property type="entry name" value="Fe-ADH"/>
    <property type="match status" value="1"/>
</dbReference>
<dbReference type="Gene3D" id="3.40.50.1970">
    <property type="match status" value="1"/>
</dbReference>
<dbReference type="Gene3D" id="1.20.1090.10">
    <property type="entry name" value="Dehydroquinate synthase-like - alpha domain"/>
    <property type="match status" value="1"/>
</dbReference>
<accession>A0A562MSZ4</accession>
<dbReference type="InterPro" id="IPR039697">
    <property type="entry name" value="Alcohol_dehydrogenase_Fe"/>
</dbReference>
<dbReference type="Pfam" id="PF25137">
    <property type="entry name" value="ADH_Fe_C"/>
    <property type="match status" value="1"/>
</dbReference>
<dbReference type="EMBL" id="VLKR01000004">
    <property type="protein sequence ID" value="TWI22928.1"/>
    <property type="molecule type" value="Genomic_DNA"/>
</dbReference>
<dbReference type="PANTHER" id="PTHR11496:SF83">
    <property type="entry name" value="HYDROXYACID-OXOACID TRANSHYDROGENASE, MITOCHONDRIAL"/>
    <property type="match status" value="1"/>
</dbReference>
<dbReference type="FunFam" id="3.40.50.1970:FF:000003">
    <property type="entry name" value="Alcohol dehydrogenase, iron-containing"/>
    <property type="match status" value="1"/>
</dbReference>
<comment type="caution">
    <text evidence="5">The sequence shown here is derived from an EMBL/GenBank/DDBJ whole genome shotgun (WGS) entry which is preliminary data.</text>
</comment>
<sequence>MGIVTLHQKFNVKYMSKLFVASEVFHGTGTLSELKNLTGKKAIIVTGGQSMKKSGTLDRAISYLTEAGLETAVFDGVEEDPSSATSLRGAAVMTDFQPDWVIGLGGCSAIDAAKMMWVFYEYPDANFEAMTQPFNVPTLRQKAKFIAIPSTSGTGTETTGLAVITDREKGVKYPIVSYELTPDIAIVDGEICATMPAHITSNTGLDALTHCVEAYVSNIENNYADALSKGGLEIVFENLEEAVNNPTNIKARQNMHDASFMGGLAFNNAWLGIVHSLSHQVGALYGVPHGASNAIFLPNVIRFNQTSTTRYPDLAKLVGRDSAEGLAQEIEKLRAAVNNIGSLKAFGISKEDWEKNLDYMAQNALQDPCTGFNPRKPSLQDLKDLYSACYEGVIYEN</sequence>
<dbReference type="Proteomes" id="UP000315908">
    <property type="component" value="Unassembled WGS sequence"/>
</dbReference>
<dbReference type="SUPFAM" id="SSF56796">
    <property type="entry name" value="Dehydroquinate synthase-like"/>
    <property type="match status" value="1"/>
</dbReference>
<dbReference type="AlphaFoldDB" id="A0A562MSZ4"/>
<comment type="similarity">
    <text evidence="1">Belongs to the iron-containing alcohol dehydrogenase family.</text>
</comment>
<evidence type="ECO:0000313" key="6">
    <source>
        <dbReference type="Proteomes" id="UP000315908"/>
    </source>
</evidence>
<proteinExistence type="inferred from homology"/>
<dbReference type="InterPro" id="IPR056798">
    <property type="entry name" value="ADH_Fe_C"/>
</dbReference>
<keyword evidence="2" id="KW-0560">Oxidoreductase</keyword>
<dbReference type="GO" id="GO:0046872">
    <property type="term" value="F:metal ion binding"/>
    <property type="evidence" value="ECO:0007669"/>
    <property type="project" value="InterPro"/>
</dbReference>
<evidence type="ECO:0000259" key="3">
    <source>
        <dbReference type="Pfam" id="PF00465"/>
    </source>
</evidence>
<dbReference type="GO" id="GO:0004022">
    <property type="term" value="F:alcohol dehydrogenase (NAD+) activity"/>
    <property type="evidence" value="ECO:0007669"/>
    <property type="project" value="TreeGrafter"/>
</dbReference>
<feature type="domain" description="Alcohol dehydrogenase iron-type/glycerol dehydrogenase GldA" evidence="3">
    <location>
        <begin position="22"/>
        <end position="188"/>
    </location>
</feature>